<keyword evidence="1" id="KW-1133">Transmembrane helix</keyword>
<dbReference type="Pfam" id="PF12412">
    <property type="entry name" value="DUF3667"/>
    <property type="match status" value="1"/>
</dbReference>
<evidence type="ECO:0000256" key="1">
    <source>
        <dbReference type="SAM" id="Phobius"/>
    </source>
</evidence>
<feature type="transmembrane region" description="Helical" evidence="1">
    <location>
        <begin position="86"/>
        <end position="104"/>
    </location>
</feature>
<dbReference type="RefSeq" id="WP_002700714.1">
    <property type="nucleotide sequence ID" value="NZ_AAWS01000033.1"/>
</dbReference>
<feature type="transmembrane region" description="Helical" evidence="1">
    <location>
        <begin position="361"/>
        <end position="380"/>
    </location>
</feature>
<feature type="transmembrane region" description="Helical" evidence="1">
    <location>
        <begin position="392"/>
        <end position="412"/>
    </location>
</feature>
<proteinExistence type="predicted"/>
<evidence type="ECO:0008006" key="4">
    <source>
        <dbReference type="Google" id="ProtNLM"/>
    </source>
</evidence>
<dbReference type="Proteomes" id="UP000004095">
    <property type="component" value="Unassembled WGS sequence"/>
</dbReference>
<dbReference type="eggNOG" id="COG1566">
    <property type="taxonomic scope" value="Bacteria"/>
</dbReference>
<protein>
    <recommendedName>
        <fullName evidence="4">DUF3667 domain-containing protein</fullName>
    </recommendedName>
</protein>
<comment type="caution">
    <text evidence="2">The sequence shown here is derived from an EMBL/GenBank/DDBJ whole genome shotgun (WGS) entry which is preliminary data.</text>
</comment>
<feature type="transmembrane region" description="Helical" evidence="1">
    <location>
        <begin position="455"/>
        <end position="478"/>
    </location>
</feature>
<gene>
    <name evidence="2" type="ORF">M23134_01664</name>
</gene>
<dbReference type="InterPro" id="IPR022134">
    <property type="entry name" value="DUF3667"/>
</dbReference>
<dbReference type="OrthoDB" id="7446256at2"/>
<organism evidence="2 3">
    <name type="scientific">Microscilla marina ATCC 23134</name>
    <dbReference type="NCBI Taxonomy" id="313606"/>
    <lineage>
        <taxon>Bacteria</taxon>
        <taxon>Pseudomonadati</taxon>
        <taxon>Bacteroidota</taxon>
        <taxon>Cytophagia</taxon>
        <taxon>Cytophagales</taxon>
        <taxon>Microscillaceae</taxon>
        <taxon>Microscilla</taxon>
    </lineage>
</organism>
<keyword evidence="3" id="KW-1185">Reference proteome</keyword>
<keyword evidence="1" id="KW-0472">Membrane</keyword>
<accession>A1ZST0</accession>
<evidence type="ECO:0000313" key="2">
    <source>
        <dbReference type="EMBL" id="EAY26494.1"/>
    </source>
</evidence>
<dbReference type="AlphaFoldDB" id="A1ZST0"/>
<evidence type="ECO:0000313" key="3">
    <source>
        <dbReference type="Proteomes" id="UP000004095"/>
    </source>
</evidence>
<dbReference type="EMBL" id="AAWS01000033">
    <property type="protein sequence ID" value="EAY26494.1"/>
    <property type="molecule type" value="Genomic_DNA"/>
</dbReference>
<sequence length="479" mass="56580">MKKRRKTDQCLNCGLVFEVPDEFCPRCGQENHQKVKSVRLFLIDSFNDVLDVDSRFYRSIFPFLFKPGLLTNEYVDGKRKRFVQPIRIYLVFSFIYFFVSSLEVNKLTNQKSFKGKIKNSAISDRARRTKDSIELNKLVYKNYKINPVTIDDSLKKNKLAPVDSQYLATIHQGFRAMYAQKQYRDSLKKIKRDSLIYQKRRKRLAGKLNSYRKKLQKITNEEARIALQDKIARYRRDSARTELIFRLKTRQRFYQDSLQRYTNHLQRARRATVLAGIEARLDSIRNTRQSDRQRFGETDQLFFGIHIRRVGELSSLGLKEKAIMDSLHIRRTTINRLIVHQTIRWSNASGAQLISYAVEKLPIVMFFVLPLFALLLKLLYVRRKRYYVEHIIFTLHIHSFAYFIFTFSILFLELAPQGAVYILPITFLLLFIYTYKSFRNVYQQSRIKTLFKIGLIGIAYLLVLIVAFTLGIIVSLLVF</sequence>
<reference evidence="2 3" key="1">
    <citation type="submission" date="2007-01" db="EMBL/GenBank/DDBJ databases">
        <authorList>
            <person name="Haygood M."/>
            <person name="Podell S."/>
            <person name="Anderson C."/>
            <person name="Hopkinson B."/>
            <person name="Roe K."/>
            <person name="Barbeau K."/>
            <person name="Gaasterland T."/>
            <person name="Ferriera S."/>
            <person name="Johnson J."/>
            <person name="Kravitz S."/>
            <person name="Beeson K."/>
            <person name="Sutton G."/>
            <person name="Rogers Y.-H."/>
            <person name="Friedman R."/>
            <person name="Frazier M."/>
            <person name="Venter J.C."/>
        </authorList>
    </citation>
    <scope>NUCLEOTIDE SEQUENCE [LARGE SCALE GENOMIC DNA]</scope>
    <source>
        <strain evidence="2 3">ATCC 23134</strain>
    </source>
</reference>
<name>A1ZST0_MICM2</name>
<feature type="transmembrane region" description="Helical" evidence="1">
    <location>
        <begin position="418"/>
        <end position="435"/>
    </location>
</feature>
<keyword evidence="1" id="KW-0812">Transmembrane</keyword>